<protein>
    <submittedName>
        <fullName evidence="1">Uncharacterized protein</fullName>
    </submittedName>
</protein>
<accession>A0A0D3DP26</accession>
<organism evidence="1 2">
    <name type="scientific">Brassica oleracea var. oleracea</name>
    <dbReference type="NCBI Taxonomy" id="109376"/>
    <lineage>
        <taxon>Eukaryota</taxon>
        <taxon>Viridiplantae</taxon>
        <taxon>Streptophyta</taxon>
        <taxon>Embryophyta</taxon>
        <taxon>Tracheophyta</taxon>
        <taxon>Spermatophyta</taxon>
        <taxon>Magnoliopsida</taxon>
        <taxon>eudicotyledons</taxon>
        <taxon>Gunneridae</taxon>
        <taxon>Pentapetalae</taxon>
        <taxon>rosids</taxon>
        <taxon>malvids</taxon>
        <taxon>Brassicales</taxon>
        <taxon>Brassicaceae</taxon>
        <taxon>Brassiceae</taxon>
        <taxon>Brassica</taxon>
    </lineage>
</organism>
<dbReference type="HOGENOM" id="CLU_3127148_0_0_1"/>
<dbReference type="Proteomes" id="UP000032141">
    <property type="component" value="Chromosome C8"/>
</dbReference>
<reference evidence="1 2" key="1">
    <citation type="journal article" date="2014" name="Genome Biol.">
        <title>Transcriptome and methylome profiling reveals relics of genome dominance in the mesopolyploid Brassica oleracea.</title>
        <authorList>
            <person name="Parkin I.A."/>
            <person name="Koh C."/>
            <person name="Tang H."/>
            <person name="Robinson S.J."/>
            <person name="Kagale S."/>
            <person name="Clarke W.E."/>
            <person name="Town C.D."/>
            <person name="Nixon J."/>
            <person name="Krishnakumar V."/>
            <person name="Bidwell S.L."/>
            <person name="Denoeud F."/>
            <person name="Belcram H."/>
            <person name="Links M.G."/>
            <person name="Just J."/>
            <person name="Clarke C."/>
            <person name="Bender T."/>
            <person name="Huebert T."/>
            <person name="Mason A.S."/>
            <person name="Pires J.C."/>
            <person name="Barker G."/>
            <person name="Moore J."/>
            <person name="Walley P.G."/>
            <person name="Manoli S."/>
            <person name="Batley J."/>
            <person name="Edwards D."/>
            <person name="Nelson M.N."/>
            <person name="Wang X."/>
            <person name="Paterson A.H."/>
            <person name="King G."/>
            <person name="Bancroft I."/>
            <person name="Chalhoub B."/>
            <person name="Sharpe A.G."/>
        </authorList>
    </citation>
    <scope>NUCLEOTIDE SEQUENCE</scope>
    <source>
        <strain evidence="1 2">cv. TO1000</strain>
    </source>
</reference>
<dbReference type="Gramene" id="Bo8g059940.1">
    <property type="protein sequence ID" value="Bo8g059940.1"/>
    <property type="gene ID" value="Bo8g059940"/>
</dbReference>
<dbReference type="AlphaFoldDB" id="A0A0D3DP26"/>
<evidence type="ECO:0000313" key="1">
    <source>
        <dbReference type="EnsemblPlants" id="Bo8g059940.1"/>
    </source>
</evidence>
<reference evidence="1" key="2">
    <citation type="submission" date="2015-03" db="UniProtKB">
        <authorList>
            <consortium name="EnsemblPlants"/>
        </authorList>
    </citation>
    <scope>IDENTIFICATION</scope>
</reference>
<keyword evidence="2" id="KW-1185">Reference proteome</keyword>
<dbReference type="EnsemblPlants" id="Bo8g059940.1">
    <property type="protein sequence ID" value="Bo8g059940.1"/>
    <property type="gene ID" value="Bo8g059940"/>
</dbReference>
<sequence>MSEQVHGAMIVVFEGDARNILCEVHKKASHGFTVRVEDSCVTVVFFVVCH</sequence>
<evidence type="ECO:0000313" key="2">
    <source>
        <dbReference type="Proteomes" id="UP000032141"/>
    </source>
</evidence>
<name>A0A0D3DP26_BRAOL</name>
<proteinExistence type="predicted"/>